<dbReference type="PANTHER" id="PTHR44591">
    <property type="entry name" value="STRESS RESPONSE REGULATOR PROTEIN 1"/>
    <property type="match status" value="1"/>
</dbReference>
<dbReference type="GO" id="GO:0000160">
    <property type="term" value="P:phosphorelay signal transduction system"/>
    <property type="evidence" value="ECO:0007669"/>
    <property type="project" value="InterPro"/>
</dbReference>
<organism evidence="3">
    <name type="scientific">marine sediment metagenome</name>
    <dbReference type="NCBI Taxonomy" id="412755"/>
    <lineage>
        <taxon>unclassified sequences</taxon>
        <taxon>metagenomes</taxon>
        <taxon>ecological metagenomes</taxon>
    </lineage>
</organism>
<dbReference type="SUPFAM" id="SSF52172">
    <property type="entry name" value="CheY-like"/>
    <property type="match status" value="1"/>
</dbReference>
<dbReference type="EMBL" id="LAZR01024470">
    <property type="protein sequence ID" value="KKL75032.1"/>
    <property type="molecule type" value="Genomic_DNA"/>
</dbReference>
<name>A0A0F9HIR1_9ZZZZ</name>
<protein>
    <recommendedName>
        <fullName evidence="2">Response regulatory domain-containing protein</fullName>
    </recommendedName>
</protein>
<dbReference type="AlphaFoldDB" id="A0A0F9HIR1"/>
<evidence type="ECO:0000259" key="2">
    <source>
        <dbReference type="PROSITE" id="PS50110"/>
    </source>
</evidence>
<sequence>MENRHTKIDFLIIEDDFDTVNLLKTFIEAQGYTCKHAGSVMKGLEILNNNIPSVILLDLLLPDKKGHELIKPIKSNLLFNDVLIYLLTAIPRPEALRIMENYGANGVITKLFDIEEINSLFKIIEKK</sequence>
<evidence type="ECO:0000313" key="3">
    <source>
        <dbReference type="EMBL" id="KKL75032.1"/>
    </source>
</evidence>
<gene>
    <name evidence="3" type="ORF">LCGC14_2059000</name>
</gene>
<dbReference type="SMART" id="SM00448">
    <property type="entry name" value="REC"/>
    <property type="match status" value="1"/>
</dbReference>
<proteinExistence type="predicted"/>
<dbReference type="PANTHER" id="PTHR44591:SF3">
    <property type="entry name" value="RESPONSE REGULATORY DOMAIN-CONTAINING PROTEIN"/>
    <property type="match status" value="1"/>
</dbReference>
<dbReference type="InterPro" id="IPR050595">
    <property type="entry name" value="Bact_response_regulator"/>
</dbReference>
<feature type="domain" description="Response regulatory" evidence="2">
    <location>
        <begin position="9"/>
        <end position="125"/>
    </location>
</feature>
<dbReference type="InterPro" id="IPR011006">
    <property type="entry name" value="CheY-like_superfamily"/>
</dbReference>
<dbReference type="InterPro" id="IPR001789">
    <property type="entry name" value="Sig_transdc_resp-reg_receiver"/>
</dbReference>
<dbReference type="Gene3D" id="3.40.50.2300">
    <property type="match status" value="1"/>
</dbReference>
<reference evidence="3" key="1">
    <citation type="journal article" date="2015" name="Nature">
        <title>Complex archaea that bridge the gap between prokaryotes and eukaryotes.</title>
        <authorList>
            <person name="Spang A."/>
            <person name="Saw J.H."/>
            <person name="Jorgensen S.L."/>
            <person name="Zaremba-Niedzwiedzka K."/>
            <person name="Martijn J."/>
            <person name="Lind A.E."/>
            <person name="van Eijk R."/>
            <person name="Schleper C."/>
            <person name="Guy L."/>
            <person name="Ettema T.J."/>
        </authorList>
    </citation>
    <scope>NUCLEOTIDE SEQUENCE</scope>
</reference>
<evidence type="ECO:0000256" key="1">
    <source>
        <dbReference type="ARBA" id="ARBA00022553"/>
    </source>
</evidence>
<keyword evidence="1" id="KW-0597">Phosphoprotein</keyword>
<dbReference type="Pfam" id="PF00072">
    <property type="entry name" value="Response_reg"/>
    <property type="match status" value="1"/>
</dbReference>
<comment type="caution">
    <text evidence="3">The sequence shown here is derived from an EMBL/GenBank/DDBJ whole genome shotgun (WGS) entry which is preliminary data.</text>
</comment>
<accession>A0A0F9HIR1</accession>
<dbReference type="PROSITE" id="PS50110">
    <property type="entry name" value="RESPONSE_REGULATORY"/>
    <property type="match status" value="1"/>
</dbReference>